<comment type="function">
    <text evidence="1">Initiates blood coagulation by forming a complex with circulating factor VII or VIIa. The [TF:VIIa] complex activates factors IX or X by specific limited proteolysis. TF plays a role in normal hemostasis by initiating the cell-surface assembly and propagation of the coagulation protease cascade.</text>
</comment>
<evidence type="ECO:0000256" key="16">
    <source>
        <dbReference type="ARBA" id="ARBA00031171"/>
    </source>
</evidence>
<evidence type="ECO:0000256" key="7">
    <source>
        <dbReference type="ARBA" id="ARBA00022696"/>
    </source>
</evidence>
<keyword evidence="22" id="KW-1185">Reference proteome</keyword>
<organism evidence="21 22">
    <name type="scientific">Etheostoma spectabile</name>
    <name type="common">orangethroat darter</name>
    <dbReference type="NCBI Taxonomy" id="54343"/>
    <lineage>
        <taxon>Eukaryota</taxon>
        <taxon>Metazoa</taxon>
        <taxon>Chordata</taxon>
        <taxon>Craniata</taxon>
        <taxon>Vertebrata</taxon>
        <taxon>Euteleostomi</taxon>
        <taxon>Actinopterygii</taxon>
        <taxon>Neopterygii</taxon>
        <taxon>Teleostei</taxon>
        <taxon>Neoteleostei</taxon>
        <taxon>Acanthomorphata</taxon>
        <taxon>Eupercaria</taxon>
        <taxon>Perciformes</taxon>
        <taxon>Percoidei</taxon>
        <taxon>Percidae</taxon>
        <taxon>Etheostomatinae</taxon>
        <taxon>Etheostoma</taxon>
    </lineage>
</organism>
<keyword evidence="13" id="KW-1015">Disulfide bond</keyword>
<dbReference type="InterPro" id="IPR003961">
    <property type="entry name" value="FN3_dom"/>
</dbReference>
<dbReference type="PRINTS" id="PR00346">
    <property type="entry name" value="TISSUEFACTOR"/>
</dbReference>
<evidence type="ECO:0000256" key="6">
    <source>
        <dbReference type="ARBA" id="ARBA00022692"/>
    </source>
</evidence>
<feature type="transmembrane region" description="Helical" evidence="18">
    <location>
        <begin position="329"/>
        <end position="346"/>
    </location>
</feature>
<keyword evidence="11 18" id="KW-0472">Membrane</keyword>
<dbReference type="InterPro" id="IPR013783">
    <property type="entry name" value="Ig-like_fold"/>
</dbReference>
<reference evidence="21 22" key="1">
    <citation type="submission" date="2019-08" db="EMBL/GenBank/DDBJ databases">
        <title>A chromosome-level genome assembly, high-density linkage maps, and genome scans reveal the genomic architecture of hybrid incompatibilities underlying speciation via character displacement in darters (Percidae: Etheostominae).</title>
        <authorList>
            <person name="Moran R.L."/>
            <person name="Catchen J.M."/>
            <person name="Fuller R.C."/>
        </authorList>
    </citation>
    <scope>NUCLEOTIDE SEQUENCE [LARGE SCALE GENOMIC DNA]</scope>
    <source>
        <strain evidence="21">EspeVRDwgs_2016</strain>
        <tissue evidence="21">Muscle</tissue>
    </source>
</reference>
<dbReference type="Proteomes" id="UP000327493">
    <property type="component" value="Chromosome 12"/>
</dbReference>
<dbReference type="InterPro" id="IPR015373">
    <property type="entry name" value="Interferon/interleukin_rcp_dom"/>
</dbReference>
<dbReference type="Gene3D" id="2.60.40.10">
    <property type="entry name" value="Immunoglobulins"/>
    <property type="match status" value="2"/>
</dbReference>
<name>A0A5J5CYY4_9PERO</name>
<evidence type="ECO:0000256" key="13">
    <source>
        <dbReference type="ARBA" id="ARBA00023157"/>
    </source>
</evidence>
<keyword evidence="6 18" id="KW-0812">Transmembrane</keyword>
<feature type="compositionally biased region" description="Acidic residues" evidence="17">
    <location>
        <begin position="76"/>
        <end position="85"/>
    </location>
</feature>
<evidence type="ECO:0000256" key="17">
    <source>
        <dbReference type="SAM" id="MobiDB-lite"/>
    </source>
</evidence>
<dbReference type="InterPro" id="IPR001187">
    <property type="entry name" value="Tissue_factor"/>
</dbReference>
<comment type="similarity">
    <text evidence="3">Belongs to the tissue factor family.</text>
</comment>
<evidence type="ECO:0000256" key="3">
    <source>
        <dbReference type="ARBA" id="ARBA00009197"/>
    </source>
</evidence>
<evidence type="ECO:0000256" key="14">
    <source>
        <dbReference type="ARBA" id="ARBA00023180"/>
    </source>
</evidence>
<sequence>MLNAENVRWFSLDFKTILRWTTKPSDHKYTVSYSSDDLNWLGCPHCTRVSDSECDLTDELKASDRTYSAKVQTEPLIEDDSDDPDEFPHTNSLPFNPYRESNISAAAFTVKAVDKSRVNVSITDPLTSIHVGGKQLSIRDILKKDLKYKITYHKSGSTGKRDILSDSSTAQVSKLDAGQSYCFMVAAFIPSRPRATQQGAWSTRQCTPGDSNSLEELSLGTWVGVAFVLLTVLITIVMVTVLCCRCRRQRNTSQSSAPVYEGRGGLTGLTGRTGSATGLACLRARGSRSSATSGQPMYPPAPNTEPRSPSNKLRLAGTLDGAMSRLADMLLMAMLRVSAVLVIVMGAKVHRLLVIMATEVKYLLVLFLRTELKAVRVRVPCNLGGSDVKPIAVSFKAVWVKGRLTGLFIAQLKTKLSVVICVGLDEEVLGVCTGQTSVCLITNISCPIISAYVGIWEQNICCKGVAAFERVRSKSTWQT</sequence>
<dbReference type="AlphaFoldDB" id="A0A5J5CYY4"/>
<evidence type="ECO:0000256" key="8">
    <source>
        <dbReference type="ARBA" id="ARBA00022729"/>
    </source>
</evidence>
<dbReference type="GO" id="GO:0005886">
    <property type="term" value="C:plasma membrane"/>
    <property type="evidence" value="ECO:0007669"/>
    <property type="project" value="TreeGrafter"/>
</dbReference>
<evidence type="ECO:0000259" key="20">
    <source>
        <dbReference type="Pfam" id="PF09294"/>
    </source>
</evidence>
<feature type="transmembrane region" description="Helical" evidence="18">
    <location>
        <begin position="222"/>
        <end position="244"/>
    </location>
</feature>
<keyword evidence="14" id="KW-0325">Glycoprotein</keyword>
<comment type="subcellular location">
    <subcellularLocation>
        <location evidence="2">Membrane</location>
        <topology evidence="2">Single-pass type I membrane protein</topology>
    </subcellularLocation>
</comment>
<feature type="region of interest" description="Disordered" evidence="17">
    <location>
        <begin position="287"/>
        <end position="311"/>
    </location>
</feature>
<evidence type="ECO:0000256" key="2">
    <source>
        <dbReference type="ARBA" id="ARBA00004479"/>
    </source>
</evidence>
<feature type="domain" description="Interferon/interleukin receptor" evidence="20">
    <location>
        <begin position="109"/>
        <end position="207"/>
    </location>
</feature>
<evidence type="ECO:0000259" key="19">
    <source>
        <dbReference type="Pfam" id="PF01108"/>
    </source>
</evidence>
<dbReference type="PANTHER" id="PTHR20859:SF22">
    <property type="entry name" value="TISSUE FACTOR"/>
    <property type="match status" value="1"/>
</dbReference>
<dbReference type="Pfam" id="PF09294">
    <property type="entry name" value="Interfer-bind"/>
    <property type="match status" value="1"/>
</dbReference>
<keyword evidence="10" id="KW-0094">Blood coagulation</keyword>
<keyword evidence="12" id="KW-0564">Palmitate</keyword>
<gene>
    <name evidence="21" type="ORF">FQN60_016434</name>
</gene>
<proteinExistence type="inferred from homology"/>
<evidence type="ECO:0000256" key="15">
    <source>
        <dbReference type="ARBA" id="ARBA00023288"/>
    </source>
</evidence>
<evidence type="ECO:0000256" key="1">
    <source>
        <dbReference type="ARBA" id="ARBA00002201"/>
    </source>
</evidence>
<accession>A0A5J5CYY4</accession>
<protein>
    <recommendedName>
        <fullName evidence="5">Tissue factor</fullName>
    </recommendedName>
    <alternativeName>
        <fullName evidence="16">Coagulation factor III</fullName>
    </alternativeName>
</protein>
<dbReference type="FunFam" id="2.60.40.10:FF:000899">
    <property type="entry name" value="Tissue factor"/>
    <property type="match status" value="1"/>
</dbReference>
<evidence type="ECO:0000256" key="18">
    <source>
        <dbReference type="SAM" id="Phobius"/>
    </source>
</evidence>
<feature type="domain" description="Fibronectin type-III" evidence="19">
    <location>
        <begin position="3"/>
        <end position="74"/>
    </location>
</feature>
<comment type="caution">
    <text evidence="21">The sequence shown here is derived from an EMBL/GenBank/DDBJ whole genome shotgun (WGS) entry which is preliminary data.</text>
</comment>
<keyword evidence="8" id="KW-0732">Signal</keyword>
<evidence type="ECO:0000256" key="11">
    <source>
        <dbReference type="ARBA" id="ARBA00023136"/>
    </source>
</evidence>
<evidence type="ECO:0000256" key="9">
    <source>
        <dbReference type="ARBA" id="ARBA00022989"/>
    </source>
</evidence>
<dbReference type="GO" id="GO:0004896">
    <property type="term" value="F:cytokine receptor activity"/>
    <property type="evidence" value="ECO:0007669"/>
    <property type="project" value="TreeGrafter"/>
</dbReference>
<evidence type="ECO:0000256" key="5">
    <source>
        <dbReference type="ARBA" id="ARBA00018722"/>
    </source>
</evidence>
<evidence type="ECO:0000313" key="21">
    <source>
        <dbReference type="EMBL" id="KAA8587572.1"/>
    </source>
</evidence>
<dbReference type="SUPFAM" id="SSF49265">
    <property type="entry name" value="Fibronectin type III"/>
    <property type="match status" value="2"/>
</dbReference>
<keyword evidence="15" id="KW-0449">Lipoprotein</keyword>
<dbReference type="EMBL" id="VOFY01000012">
    <property type="protein sequence ID" value="KAA8587572.1"/>
    <property type="molecule type" value="Genomic_DNA"/>
</dbReference>
<keyword evidence="9 18" id="KW-1133">Transmembrane helix</keyword>
<keyword evidence="7" id="KW-0356">Hemostasis</keyword>
<evidence type="ECO:0000256" key="12">
    <source>
        <dbReference type="ARBA" id="ARBA00023139"/>
    </source>
</evidence>
<dbReference type="InterPro" id="IPR036116">
    <property type="entry name" value="FN3_sf"/>
</dbReference>
<feature type="non-terminal residue" evidence="21">
    <location>
        <position position="479"/>
    </location>
</feature>
<evidence type="ECO:0000313" key="22">
    <source>
        <dbReference type="Proteomes" id="UP000327493"/>
    </source>
</evidence>
<dbReference type="PANTHER" id="PTHR20859">
    <property type="entry name" value="INTERFERON/INTERLEUKIN RECEPTOR"/>
    <property type="match status" value="1"/>
</dbReference>
<dbReference type="InterPro" id="IPR050650">
    <property type="entry name" value="Type-II_Cytokine-TF_Rcpt"/>
</dbReference>
<comment type="subunit">
    <text evidence="4">Interacts with HSPE; the interaction, inhibited by heparin, promotes the generation of activated factor X and activates coagulation in the presence of activated factor VII.</text>
</comment>
<dbReference type="GO" id="GO:0007596">
    <property type="term" value="P:blood coagulation"/>
    <property type="evidence" value="ECO:0007669"/>
    <property type="project" value="UniProtKB-KW"/>
</dbReference>
<evidence type="ECO:0000256" key="10">
    <source>
        <dbReference type="ARBA" id="ARBA00023084"/>
    </source>
</evidence>
<dbReference type="Pfam" id="PF01108">
    <property type="entry name" value="Tissue_fac"/>
    <property type="match status" value="1"/>
</dbReference>
<evidence type="ECO:0000256" key="4">
    <source>
        <dbReference type="ARBA" id="ARBA00011184"/>
    </source>
</evidence>
<feature type="region of interest" description="Disordered" evidence="17">
    <location>
        <begin position="72"/>
        <end position="93"/>
    </location>
</feature>